<dbReference type="PANTHER" id="PTHR43156">
    <property type="entry name" value="STAGE II SPORULATION PROTEIN E-RELATED"/>
    <property type="match status" value="1"/>
</dbReference>
<sequence>MQQAILLVDDTASALALFSARLKKAGFQVYRAQSAAQGLALLNQHPDICMVVSDWHMPDCSGPQFCQMLKRDHERHLSEPRYLFFILLSAIEESGVIAQGIAAGADDFIAKTATNDELVARISAGFRTLSLHYQLAQQNQQLQQAYDALSNQLHFAAKLQHNLLPAEQVLDAPVQFDGLYQPAEQLGGDMYGVRDHGEVTSFFLLDIAGHGVPSALLTFAVVNAIDDIERQLFSSMPECWRDIAAQLVTQLNEQFLMEDMLGRYFTMIYGLIEHRSGQLIWVNAGHPAPLRIAPAGDKWQQLEGQQPAVGFIENYRYEAQETALHVGERLFCFSDGVIEAKNQQGEQWQLAHLQQCIQKSYAPELFARIQADLQRWKTGDVPDDDITLLQLTWQGDCAASESSTFYRYQTVTYDIVRHLRHAFSDFLISTLAAHHAEITSTRLQAILLVLTEAMNNVVEHAYEERLGPMSVMAKWQPSGSAEQEMLMVEICDWGKTRTTHATEQDLALDATSGRGLNIMAQLSNFLRYERLAEKNCLQLGFELSRLPAHSLLDET</sequence>
<keyword evidence="3" id="KW-0175">Coiled coil</keyword>
<dbReference type="InterPro" id="IPR036890">
    <property type="entry name" value="HATPase_C_sf"/>
</dbReference>
<dbReference type="Pfam" id="PF13581">
    <property type="entry name" value="HATPase_c_2"/>
    <property type="match status" value="1"/>
</dbReference>
<dbReference type="PANTHER" id="PTHR43156:SF2">
    <property type="entry name" value="STAGE II SPORULATION PROTEIN E"/>
    <property type="match status" value="1"/>
</dbReference>
<keyword evidence="1" id="KW-0378">Hydrolase</keyword>
<dbReference type="SUPFAM" id="SSF52172">
    <property type="entry name" value="CheY-like"/>
    <property type="match status" value="1"/>
</dbReference>
<dbReference type="Proteomes" id="UP000838672">
    <property type="component" value="Unassembled WGS sequence"/>
</dbReference>
<dbReference type="Gene3D" id="3.60.40.10">
    <property type="entry name" value="PPM-type phosphatase domain"/>
    <property type="match status" value="1"/>
</dbReference>
<evidence type="ECO:0000256" key="1">
    <source>
        <dbReference type="ARBA" id="ARBA00022801"/>
    </source>
</evidence>
<keyword evidence="6" id="KW-1185">Reference proteome</keyword>
<organism evidence="5 6">
    <name type="scientific">Vibrio stylophorae</name>
    <dbReference type="NCBI Taxonomy" id="659351"/>
    <lineage>
        <taxon>Bacteria</taxon>
        <taxon>Pseudomonadati</taxon>
        <taxon>Pseudomonadota</taxon>
        <taxon>Gammaproteobacteria</taxon>
        <taxon>Vibrionales</taxon>
        <taxon>Vibrionaceae</taxon>
        <taxon>Vibrio</taxon>
    </lineage>
</organism>
<accession>A0ABM8ZSY6</accession>
<gene>
    <name evidence="5" type="primary">rssB_1</name>
    <name evidence="5" type="ORF">VST7929_01274</name>
</gene>
<evidence type="ECO:0000259" key="4">
    <source>
        <dbReference type="PROSITE" id="PS50110"/>
    </source>
</evidence>
<dbReference type="PROSITE" id="PS50110">
    <property type="entry name" value="RESPONSE_REGULATORY"/>
    <property type="match status" value="1"/>
</dbReference>
<dbReference type="Gene3D" id="3.40.50.2300">
    <property type="match status" value="1"/>
</dbReference>
<feature type="modified residue" description="4-aspartylphosphate" evidence="2">
    <location>
        <position position="54"/>
    </location>
</feature>
<dbReference type="SMART" id="SM00331">
    <property type="entry name" value="PP2C_SIG"/>
    <property type="match status" value="1"/>
</dbReference>
<name>A0ABM8ZSY6_9VIBR</name>
<dbReference type="Pfam" id="PF07228">
    <property type="entry name" value="SpoIIE"/>
    <property type="match status" value="1"/>
</dbReference>
<keyword evidence="2" id="KW-0597">Phosphoprotein</keyword>
<evidence type="ECO:0000256" key="2">
    <source>
        <dbReference type="PROSITE-ProRule" id="PRU00169"/>
    </source>
</evidence>
<protein>
    <submittedName>
        <fullName evidence="5">Regulator of RpoS</fullName>
    </submittedName>
</protein>
<dbReference type="InterPro" id="IPR052016">
    <property type="entry name" value="Bact_Sigma-Reg"/>
</dbReference>
<evidence type="ECO:0000256" key="3">
    <source>
        <dbReference type="SAM" id="Coils"/>
    </source>
</evidence>
<dbReference type="Pfam" id="PF00072">
    <property type="entry name" value="Response_reg"/>
    <property type="match status" value="1"/>
</dbReference>
<dbReference type="Gene3D" id="3.30.565.10">
    <property type="entry name" value="Histidine kinase-like ATPase, C-terminal domain"/>
    <property type="match status" value="1"/>
</dbReference>
<evidence type="ECO:0000313" key="5">
    <source>
        <dbReference type="EMBL" id="CAH0533406.1"/>
    </source>
</evidence>
<dbReference type="InterPro" id="IPR001789">
    <property type="entry name" value="Sig_transdc_resp-reg_receiver"/>
</dbReference>
<dbReference type="InterPro" id="IPR011006">
    <property type="entry name" value="CheY-like_superfamily"/>
</dbReference>
<evidence type="ECO:0000313" key="6">
    <source>
        <dbReference type="Proteomes" id="UP000838672"/>
    </source>
</evidence>
<feature type="coiled-coil region" evidence="3">
    <location>
        <begin position="132"/>
        <end position="159"/>
    </location>
</feature>
<feature type="domain" description="Response regulatory" evidence="4">
    <location>
        <begin position="4"/>
        <end position="126"/>
    </location>
</feature>
<proteinExistence type="predicted"/>
<comment type="caution">
    <text evidence="5">The sequence shown here is derived from an EMBL/GenBank/DDBJ whole genome shotgun (WGS) entry which is preliminary data.</text>
</comment>
<reference evidence="5" key="1">
    <citation type="submission" date="2021-11" db="EMBL/GenBank/DDBJ databases">
        <authorList>
            <person name="Rodrigo-Torres L."/>
            <person name="Arahal R. D."/>
            <person name="Lucena T."/>
        </authorList>
    </citation>
    <scope>NUCLEOTIDE SEQUENCE</scope>
    <source>
        <strain evidence="5">CECT 7929</strain>
    </source>
</reference>
<dbReference type="InterPro" id="IPR036457">
    <property type="entry name" value="PPM-type-like_dom_sf"/>
</dbReference>
<dbReference type="InterPro" id="IPR001932">
    <property type="entry name" value="PPM-type_phosphatase-like_dom"/>
</dbReference>
<dbReference type="InterPro" id="IPR003594">
    <property type="entry name" value="HATPase_dom"/>
</dbReference>
<dbReference type="SMART" id="SM00448">
    <property type="entry name" value="REC"/>
    <property type="match status" value="1"/>
</dbReference>
<dbReference type="RefSeq" id="WP_237465829.1">
    <property type="nucleotide sequence ID" value="NZ_CAKLDI010000001.1"/>
</dbReference>
<dbReference type="EMBL" id="CAKLDI010000001">
    <property type="protein sequence ID" value="CAH0533406.1"/>
    <property type="molecule type" value="Genomic_DNA"/>
</dbReference>
<dbReference type="CDD" id="cd16936">
    <property type="entry name" value="HATPase_RsbW-like"/>
    <property type="match status" value="1"/>
</dbReference>